<dbReference type="PROSITE" id="PS51192">
    <property type="entry name" value="HELICASE_ATP_BIND_1"/>
    <property type="match status" value="1"/>
</dbReference>
<dbReference type="Proteomes" id="UP000008672">
    <property type="component" value="Unassembled WGS sequence"/>
</dbReference>
<feature type="domain" description="Helicase C-terminal" evidence="5">
    <location>
        <begin position="525"/>
        <end position="719"/>
    </location>
</feature>
<evidence type="ECO:0000259" key="6">
    <source>
        <dbReference type="PROSITE" id="PS51196"/>
    </source>
</evidence>
<dbReference type="PROSITE" id="PS51196">
    <property type="entry name" value="SECA_MOTOR_DEAD"/>
    <property type="match status" value="1"/>
</dbReference>
<name>H2ZV24_LATCH</name>
<dbReference type="InterPro" id="IPR014018">
    <property type="entry name" value="SecA_motor_DEAD"/>
</dbReference>
<sequence>MRKEDNKSLDIVLDEIQEGGWLDDITLKKDQIKDRVSDPDTKTQGDKEINELRKHLGNLCRAVHQCKHWWPRTTQMVSWCLLALSKSGNLLELGTGEGKSCVIAMFAAMRVMKGDQVDIVSSSSVLSQRDAQEWERFYKVFNITVDTNTDKTTDESHYKCYQSDIVYGTVETFAADFLRQDFEQKNIRSNRKFQCIIVDEVDSLLLDRGIQLTYLSSDMTSMQHLSPILAMIWSAVSQYSLVATNSKTFLRGPPLPFYRTLYDMIDTETLNIEDPIQLLQIAEDNKLVPPGFTKDLLKNDKDKLKELINCKSRHNAIIFQFIPYIIDRQGILHLHLSSDKEEKAQTYNEAPAVNFFVLEDGLCCSLYESEDVLTSLIAENIRQHIHFTSPDGKVQDSLTIPGFLQGLIEEKLTTWIQNAFIAIKLQEGREYLVQNNQILPVDFKSTGVVELNKKWGDGLQQFLEMKHLLTLSTMSSITNFISNVSYFRKYKGQIYGTTGTLGTESDLQFLIELYPSLSACRIPSFNRKKLFEIKGILKNSTEEWKDSISSVLKKQINPTTYRNGRAALVICEDINAHEIHEMITSEVPGKAILYIRNDNELSNTSDYVLSPGDVIVATNLAGRGTDIRVSKEVNDNGGLFVILTFLSQNARVELQAFGRTARKGQPGSAQCILCSDNVPPTLQGARNIDDLKDCRDLFAKQKEKHVMKDDIPEVILREKLFSEYCKILFSIYKEITDKEDRAIVVAIMNEYWGTWLQIKSKEIALLKEIQLLTSLQSDMENAKDKTKKKESPLSSIYHFIRVGNQMLFDEKIEESARLFKKAMDLDETWAAIAFYNHAYCTIRQRKENYIQDSIIDLEKAKKSLSFLTEACLVTAQLVMMSNHASNSSIENNSFQKNFEIKCQVLKFFEKNISSAIQNLEKIKGGKQDVDVVESSVFSHGL</sequence>
<dbReference type="PROSITE" id="PS51194">
    <property type="entry name" value="HELICASE_CTER"/>
    <property type="match status" value="1"/>
</dbReference>
<evidence type="ECO:0000256" key="3">
    <source>
        <dbReference type="ARBA" id="ARBA00023010"/>
    </source>
</evidence>
<dbReference type="GO" id="GO:0006605">
    <property type="term" value="P:protein targeting"/>
    <property type="evidence" value="ECO:0007669"/>
    <property type="project" value="InterPro"/>
</dbReference>
<evidence type="ECO:0000259" key="5">
    <source>
        <dbReference type="PROSITE" id="PS51194"/>
    </source>
</evidence>
<dbReference type="PANTHER" id="PTHR30612:SF0">
    <property type="entry name" value="CHLOROPLAST PROTEIN-TRANSPORTING ATPASE"/>
    <property type="match status" value="1"/>
</dbReference>
<keyword evidence="8" id="KW-1185">Reference proteome</keyword>
<dbReference type="GO" id="GO:0006886">
    <property type="term" value="P:intracellular protein transport"/>
    <property type="evidence" value="ECO:0007669"/>
    <property type="project" value="InterPro"/>
</dbReference>
<dbReference type="SUPFAM" id="SSF81767">
    <property type="entry name" value="Pre-protein crosslinking domain of SecA"/>
    <property type="match status" value="1"/>
</dbReference>
<organism evidence="7 8">
    <name type="scientific">Latimeria chalumnae</name>
    <name type="common">Coelacanth</name>
    <dbReference type="NCBI Taxonomy" id="7897"/>
    <lineage>
        <taxon>Eukaryota</taxon>
        <taxon>Metazoa</taxon>
        <taxon>Chordata</taxon>
        <taxon>Craniata</taxon>
        <taxon>Vertebrata</taxon>
        <taxon>Euteleostomi</taxon>
        <taxon>Coelacanthiformes</taxon>
        <taxon>Coelacanthidae</taxon>
        <taxon>Latimeria</taxon>
    </lineage>
</organism>
<dbReference type="InParanoid" id="H2ZV24"/>
<evidence type="ECO:0000256" key="1">
    <source>
        <dbReference type="ARBA" id="ARBA00022490"/>
    </source>
</evidence>
<reference evidence="7" key="2">
    <citation type="submission" date="2025-08" db="UniProtKB">
        <authorList>
            <consortium name="Ensembl"/>
        </authorList>
    </citation>
    <scope>IDENTIFICATION</scope>
</reference>
<dbReference type="InterPro" id="IPR011115">
    <property type="entry name" value="SecA_DEAD"/>
</dbReference>
<feature type="domain" description="Helicase ATP-binding" evidence="4">
    <location>
        <begin position="80"/>
        <end position="255"/>
    </location>
</feature>
<dbReference type="Ensembl" id="ENSLACT00000001257.1">
    <property type="protein sequence ID" value="ENSLACP00000001245.1"/>
    <property type="gene ID" value="ENSLACG00000001116.1"/>
</dbReference>
<dbReference type="Gene3D" id="3.40.50.300">
    <property type="entry name" value="P-loop containing nucleotide triphosphate hydrolases"/>
    <property type="match status" value="2"/>
</dbReference>
<dbReference type="Pfam" id="PF07517">
    <property type="entry name" value="SecA_DEAD"/>
    <property type="match status" value="1"/>
</dbReference>
<dbReference type="SUPFAM" id="SSF52540">
    <property type="entry name" value="P-loop containing nucleoside triphosphate hydrolases"/>
    <property type="match status" value="2"/>
</dbReference>
<keyword evidence="3" id="KW-0811">Translocation</keyword>
<dbReference type="Gene3D" id="3.90.1440.10">
    <property type="entry name" value="SecA, preprotein cross-linking domain"/>
    <property type="match status" value="1"/>
</dbReference>
<dbReference type="EMBL" id="AFYH01266282">
    <property type="status" value="NOT_ANNOTATED_CDS"/>
    <property type="molecule type" value="Genomic_DNA"/>
</dbReference>
<dbReference type="GeneTree" id="ENSGT00600000085660"/>
<keyword evidence="2" id="KW-0653">Protein transport</keyword>
<protein>
    <submittedName>
        <fullName evidence="7">Uncharacterized protein</fullName>
    </submittedName>
</protein>
<dbReference type="STRING" id="7897.ENSLACP00000001245"/>
<keyword evidence="1" id="KW-0963">Cytoplasm</keyword>
<dbReference type="InterPro" id="IPR001650">
    <property type="entry name" value="Helicase_C-like"/>
</dbReference>
<dbReference type="HOGENOM" id="CLU_011231_0_0_1"/>
<dbReference type="eggNOG" id="ENOG502QS7I">
    <property type="taxonomic scope" value="Eukaryota"/>
</dbReference>
<dbReference type="GO" id="GO:0016020">
    <property type="term" value="C:membrane"/>
    <property type="evidence" value="ECO:0007669"/>
    <property type="project" value="InterPro"/>
</dbReference>
<dbReference type="AlphaFoldDB" id="H2ZV24"/>
<dbReference type="GO" id="GO:0017038">
    <property type="term" value="P:protein import"/>
    <property type="evidence" value="ECO:0007669"/>
    <property type="project" value="InterPro"/>
</dbReference>
<proteinExistence type="predicted"/>
<dbReference type="InterPro" id="IPR014001">
    <property type="entry name" value="Helicase_ATP-bd"/>
</dbReference>
<reference evidence="8" key="1">
    <citation type="submission" date="2011-08" db="EMBL/GenBank/DDBJ databases">
        <title>The draft genome of Latimeria chalumnae.</title>
        <authorList>
            <person name="Di Palma F."/>
            <person name="Alfoldi J."/>
            <person name="Johnson J."/>
            <person name="Berlin A."/>
            <person name="Gnerre S."/>
            <person name="Jaffe D."/>
            <person name="MacCallum I."/>
            <person name="Young S."/>
            <person name="Walker B.J."/>
            <person name="Lander E."/>
            <person name="Lindblad-Toh K."/>
        </authorList>
    </citation>
    <scope>NUCLEOTIDE SEQUENCE [LARGE SCALE GENOMIC DNA]</scope>
    <source>
        <strain evidence="8">Wild caught</strain>
    </source>
</reference>
<reference evidence="7" key="3">
    <citation type="submission" date="2025-09" db="UniProtKB">
        <authorList>
            <consortium name="Ensembl"/>
        </authorList>
    </citation>
    <scope>IDENTIFICATION</scope>
</reference>
<evidence type="ECO:0000259" key="4">
    <source>
        <dbReference type="PROSITE" id="PS51192"/>
    </source>
</evidence>
<dbReference type="InterPro" id="IPR036670">
    <property type="entry name" value="SecA_X-link_sf"/>
</dbReference>
<evidence type="ECO:0000256" key="2">
    <source>
        <dbReference type="ARBA" id="ARBA00022927"/>
    </source>
</evidence>
<feature type="domain" description="SecA family profile" evidence="6">
    <location>
        <begin position="1"/>
        <end position="704"/>
    </location>
</feature>
<dbReference type="SMART" id="SM00957">
    <property type="entry name" value="SecA_DEAD"/>
    <property type="match status" value="1"/>
</dbReference>
<dbReference type="InterPro" id="IPR027417">
    <property type="entry name" value="P-loop_NTPase"/>
</dbReference>
<evidence type="ECO:0000313" key="8">
    <source>
        <dbReference type="Proteomes" id="UP000008672"/>
    </source>
</evidence>
<accession>H2ZV24</accession>
<evidence type="ECO:0000313" key="7">
    <source>
        <dbReference type="Ensembl" id="ENSLACP00000001245.1"/>
    </source>
</evidence>
<dbReference type="PRINTS" id="PR00906">
    <property type="entry name" value="SECA"/>
</dbReference>
<dbReference type="PANTHER" id="PTHR30612">
    <property type="entry name" value="SECA INNER MEMBRANE COMPONENT OF SEC PROTEIN SECRETION SYSTEM"/>
    <property type="match status" value="1"/>
</dbReference>
<keyword evidence="2" id="KW-0813">Transport</keyword>
<dbReference type="InterPro" id="IPR000185">
    <property type="entry name" value="SecA"/>
</dbReference>
<dbReference type="GO" id="GO:0005524">
    <property type="term" value="F:ATP binding"/>
    <property type="evidence" value="ECO:0007669"/>
    <property type="project" value="InterPro"/>
</dbReference>